<dbReference type="CDD" id="cd18876">
    <property type="entry name" value="NUDIX_Hydrolase"/>
    <property type="match status" value="1"/>
</dbReference>
<dbReference type="PROSITE" id="PS51462">
    <property type="entry name" value="NUDIX"/>
    <property type="match status" value="1"/>
</dbReference>
<dbReference type="RefSeq" id="WP_235057898.1">
    <property type="nucleotide sequence ID" value="NZ_JAKFHA010000044.1"/>
</dbReference>
<name>A0AA41Q7W9_9ACTN</name>
<dbReference type="SUPFAM" id="SSF55811">
    <property type="entry name" value="Nudix"/>
    <property type="match status" value="1"/>
</dbReference>
<dbReference type="PANTHER" id="PTHR43046:SF12">
    <property type="entry name" value="GDP-MANNOSE MANNOSYL HYDROLASE"/>
    <property type="match status" value="1"/>
</dbReference>
<keyword evidence="2 6" id="KW-0378">Hydrolase</keyword>
<evidence type="ECO:0000313" key="6">
    <source>
        <dbReference type="EMBL" id="MCF2533123.1"/>
    </source>
</evidence>
<feature type="domain" description="Nudix hydrolase" evidence="5">
    <location>
        <begin position="17"/>
        <end position="147"/>
    </location>
</feature>
<comment type="cofactor">
    <cofactor evidence="1">
        <name>Mg(2+)</name>
        <dbReference type="ChEBI" id="CHEBI:18420"/>
    </cofactor>
</comment>
<evidence type="ECO:0000256" key="1">
    <source>
        <dbReference type="ARBA" id="ARBA00001946"/>
    </source>
</evidence>
<feature type="compositionally biased region" description="Low complexity" evidence="4">
    <location>
        <begin position="170"/>
        <end position="186"/>
    </location>
</feature>
<evidence type="ECO:0000259" key="5">
    <source>
        <dbReference type="PROSITE" id="PS51462"/>
    </source>
</evidence>
<evidence type="ECO:0000256" key="4">
    <source>
        <dbReference type="SAM" id="MobiDB-lite"/>
    </source>
</evidence>
<evidence type="ECO:0000313" key="7">
    <source>
        <dbReference type="Proteomes" id="UP001165378"/>
    </source>
</evidence>
<proteinExistence type="predicted"/>
<keyword evidence="7" id="KW-1185">Reference proteome</keyword>
<evidence type="ECO:0000256" key="3">
    <source>
        <dbReference type="ARBA" id="ARBA00022842"/>
    </source>
</evidence>
<dbReference type="Proteomes" id="UP001165378">
    <property type="component" value="Unassembled WGS sequence"/>
</dbReference>
<sequence>MSDDKLTPEEWYAQRPSVYASAGAFITDEQGRVLLVKPNYRPDWLFPGGQIEMDEYPHLACAREVREEVGLDLPVGDLLVVHWSPTRAPRPRPMVTWLFDGGTLDAARIADIRLQEEELDDAAFVEPKAAPELLGYTGVRVAAAFEARTSGRTVYIAGMDAIPNHGPGSGTADTSTGTASGDHTAS</sequence>
<evidence type="ECO:0000256" key="2">
    <source>
        <dbReference type="ARBA" id="ARBA00022801"/>
    </source>
</evidence>
<dbReference type="InterPro" id="IPR020084">
    <property type="entry name" value="NUDIX_hydrolase_CS"/>
</dbReference>
<keyword evidence="3" id="KW-0460">Magnesium</keyword>
<feature type="region of interest" description="Disordered" evidence="4">
    <location>
        <begin position="164"/>
        <end position="186"/>
    </location>
</feature>
<dbReference type="PANTHER" id="PTHR43046">
    <property type="entry name" value="GDP-MANNOSE MANNOSYL HYDROLASE"/>
    <property type="match status" value="1"/>
</dbReference>
<dbReference type="InterPro" id="IPR000086">
    <property type="entry name" value="NUDIX_hydrolase_dom"/>
</dbReference>
<dbReference type="InterPro" id="IPR015797">
    <property type="entry name" value="NUDIX_hydrolase-like_dom_sf"/>
</dbReference>
<organism evidence="6 7">
    <name type="scientific">Yinghuangia soli</name>
    <dbReference type="NCBI Taxonomy" id="2908204"/>
    <lineage>
        <taxon>Bacteria</taxon>
        <taxon>Bacillati</taxon>
        <taxon>Actinomycetota</taxon>
        <taxon>Actinomycetes</taxon>
        <taxon>Kitasatosporales</taxon>
        <taxon>Streptomycetaceae</taxon>
        <taxon>Yinghuangia</taxon>
    </lineage>
</organism>
<dbReference type="Pfam" id="PF00293">
    <property type="entry name" value="NUDIX"/>
    <property type="match status" value="1"/>
</dbReference>
<accession>A0AA41Q7W9</accession>
<dbReference type="AlphaFoldDB" id="A0AA41Q7W9"/>
<dbReference type="EMBL" id="JAKFHA010000044">
    <property type="protein sequence ID" value="MCF2533123.1"/>
    <property type="molecule type" value="Genomic_DNA"/>
</dbReference>
<dbReference type="Gene3D" id="3.90.79.10">
    <property type="entry name" value="Nucleoside Triphosphate Pyrophosphohydrolase"/>
    <property type="match status" value="1"/>
</dbReference>
<reference evidence="6" key="1">
    <citation type="submission" date="2022-01" db="EMBL/GenBank/DDBJ databases">
        <title>Genome-Based Taxonomic Classification of the Phylum Actinobacteria.</title>
        <authorList>
            <person name="Gao Y."/>
        </authorList>
    </citation>
    <scope>NUCLEOTIDE SEQUENCE</scope>
    <source>
        <strain evidence="6">KLBMP 8922</strain>
    </source>
</reference>
<comment type="caution">
    <text evidence="6">The sequence shown here is derived from an EMBL/GenBank/DDBJ whole genome shotgun (WGS) entry which is preliminary data.</text>
</comment>
<protein>
    <submittedName>
        <fullName evidence="6">NUDIX hydrolase</fullName>
    </submittedName>
</protein>
<dbReference type="PROSITE" id="PS00893">
    <property type="entry name" value="NUDIX_BOX"/>
    <property type="match status" value="1"/>
</dbReference>
<gene>
    <name evidence="6" type="ORF">LZ495_38725</name>
</gene>
<dbReference type="GO" id="GO:0016787">
    <property type="term" value="F:hydrolase activity"/>
    <property type="evidence" value="ECO:0007669"/>
    <property type="project" value="UniProtKB-KW"/>
</dbReference>